<evidence type="ECO:0000256" key="3">
    <source>
        <dbReference type="ARBA" id="ARBA00022829"/>
    </source>
</evidence>
<dbReference type="EMBL" id="CP071182">
    <property type="protein sequence ID" value="QSO49884.1"/>
    <property type="molecule type" value="Genomic_DNA"/>
</dbReference>
<dbReference type="GO" id="GO:0051301">
    <property type="term" value="P:cell division"/>
    <property type="evidence" value="ECO:0007669"/>
    <property type="project" value="UniProtKB-KW"/>
</dbReference>
<evidence type="ECO:0000256" key="1">
    <source>
        <dbReference type="ARBA" id="ARBA00022490"/>
    </source>
</evidence>
<name>A0A9X7W3D0_9BACL</name>
<dbReference type="Proteomes" id="UP000663505">
    <property type="component" value="Chromosome"/>
</dbReference>
<dbReference type="InterPro" id="IPR005234">
    <property type="entry name" value="ScpB_csome_segregation"/>
</dbReference>
<evidence type="ECO:0000256" key="5">
    <source>
        <dbReference type="HAMAP-Rule" id="MF_01804"/>
    </source>
</evidence>
<dbReference type="GO" id="GO:0006260">
    <property type="term" value="P:DNA replication"/>
    <property type="evidence" value="ECO:0007669"/>
    <property type="project" value="UniProtKB-UniRule"/>
</dbReference>
<keyword evidence="4 5" id="KW-0131">Cell cycle</keyword>
<keyword evidence="7" id="KW-1185">Reference proteome</keyword>
<dbReference type="Pfam" id="PF04079">
    <property type="entry name" value="SMC_ScpB"/>
    <property type="match status" value="1"/>
</dbReference>
<keyword evidence="2 5" id="KW-0132">Cell division</keyword>
<comment type="subcellular location">
    <subcellularLocation>
        <location evidence="5">Cytoplasm</location>
    </subcellularLocation>
    <text evidence="5">Associated with two foci at the outer edges of the nucleoid region in young cells, and at four foci within both cell halves in older cells.</text>
</comment>
<accession>A0A9X7W3D0</accession>
<protein>
    <recommendedName>
        <fullName evidence="5">Segregation and condensation protein B</fullName>
    </recommendedName>
</protein>
<dbReference type="AlphaFoldDB" id="A0A9X7W3D0"/>
<comment type="subunit">
    <text evidence="5">Homodimer. Homodimerization may be required to stabilize the binding of ScpA to the Smc head domains. Component of a cohesin-like complex composed of ScpA, ScpB and the Smc homodimer, in which ScpA and ScpB bind to the head domain of Smc. The presence of the three proteins is required for the association of the complex with DNA.</text>
</comment>
<dbReference type="PIRSF" id="PIRSF019345">
    <property type="entry name" value="ScpB"/>
    <property type="match status" value="1"/>
</dbReference>
<evidence type="ECO:0000313" key="6">
    <source>
        <dbReference type="EMBL" id="QSO49884.1"/>
    </source>
</evidence>
<dbReference type="InterPro" id="IPR036390">
    <property type="entry name" value="WH_DNA-bd_sf"/>
</dbReference>
<evidence type="ECO:0000313" key="7">
    <source>
        <dbReference type="Proteomes" id="UP000663505"/>
    </source>
</evidence>
<sequence length="188" mass="20472">MVPLVAPLEALLFAAGSEGLSTQSIAEILEVPMDTAVELCLALQESYEQRESGLQVVELAGAWQMVTRSDFAPYLQRMATAPSAPGLSQAALEVLAIVAYKQPITRAQVESVRGVQSDRVLQTLLHRQLVCEVGRQDSPGRPILYGTTPFFLQTFGLPSLDHLPPVPVLDEIPEDLSLFHLTPSLPRD</sequence>
<dbReference type="GO" id="GO:0005737">
    <property type="term" value="C:cytoplasm"/>
    <property type="evidence" value="ECO:0007669"/>
    <property type="project" value="UniProtKB-SubCell"/>
</dbReference>
<dbReference type="KEGG" id="afx:JZ786_14610"/>
<dbReference type="PANTHER" id="PTHR34298:SF2">
    <property type="entry name" value="SEGREGATION AND CONDENSATION PROTEIN B"/>
    <property type="match status" value="1"/>
</dbReference>
<reference evidence="6 7" key="1">
    <citation type="submission" date="2021-02" db="EMBL/GenBank/DDBJ databases">
        <title>Alicyclobacillus curvatus sp. nov. and Alicyclobacillus mengziensis sp. nov., two acidophilic bacteria isolated from acid mine drainage.</title>
        <authorList>
            <person name="Huang Y."/>
        </authorList>
    </citation>
    <scope>NUCLEOTIDE SEQUENCE [LARGE SCALE GENOMIC DNA]</scope>
    <source>
        <strain evidence="6 7">S30H14</strain>
    </source>
</reference>
<comment type="function">
    <text evidence="5">Participates in chromosomal partition during cell division. May act via the formation of a condensin-like complex containing Smc and ScpA that pull DNA away from mid-cell into both cell halves.</text>
</comment>
<dbReference type="Gene3D" id="1.10.10.10">
    <property type="entry name" value="Winged helix-like DNA-binding domain superfamily/Winged helix DNA-binding domain"/>
    <property type="match status" value="2"/>
</dbReference>
<keyword evidence="1 5" id="KW-0963">Cytoplasm</keyword>
<gene>
    <name evidence="5 6" type="primary">scpB</name>
    <name evidence="6" type="ORF">JZ786_14610</name>
</gene>
<comment type="similarity">
    <text evidence="5">Belongs to the ScpB family.</text>
</comment>
<evidence type="ECO:0000256" key="4">
    <source>
        <dbReference type="ARBA" id="ARBA00023306"/>
    </source>
</evidence>
<keyword evidence="3 5" id="KW-0159">Chromosome partition</keyword>
<dbReference type="GO" id="GO:0051304">
    <property type="term" value="P:chromosome separation"/>
    <property type="evidence" value="ECO:0007669"/>
    <property type="project" value="InterPro"/>
</dbReference>
<dbReference type="SUPFAM" id="SSF46785">
    <property type="entry name" value="Winged helix' DNA-binding domain"/>
    <property type="match status" value="2"/>
</dbReference>
<dbReference type="HAMAP" id="MF_01804">
    <property type="entry name" value="ScpB"/>
    <property type="match status" value="1"/>
</dbReference>
<organism evidence="6 7">
    <name type="scientific">Alicyclobacillus mengziensis</name>
    <dbReference type="NCBI Taxonomy" id="2931921"/>
    <lineage>
        <taxon>Bacteria</taxon>
        <taxon>Bacillati</taxon>
        <taxon>Bacillota</taxon>
        <taxon>Bacilli</taxon>
        <taxon>Bacillales</taxon>
        <taxon>Alicyclobacillaceae</taxon>
        <taxon>Alicyclobacillus</taxon>
    </lineage>
</organism>
<dbReference type="NCBIfam" id="TIGR00281">
    <property type="entry name" value="SMC-Scp complex subunit ScpB"/>
    <property type="match status" value="1"/>
</dbReference>
<proteinExistence type="inferred from homology"/>
<dbReference type="PANTHER" id="PTHR34298">
    <property type="entry name" value="SEGREGATION AND CONDENSATION PROTEIN B"/>
    <property type="match status" value="1"/>
</dbReference>
<evidence type="ECO:0000256" key="2">
    <source>
        <dbReference type="ARBA" id="ARBA00022618"/>
    </source>
</evidence>
<dbReference type="InterPro" id="IPR036388">
    <property type="entry name" value="WH-like_DNA-bd_sf"/>
</dbReference>